<proteinExistence type="predicted"/>
<evidence type="ECO:0000313" key="1">
    <source>
        <dbReference type="EMBL" id="GAA2987200.1"/>
    </source>
</evidence>
<dbReference type="RefSeq" id="WP_344887258.1">
    <property type="nucleotide sequence ID" value="NZ_BAAAWD010000002.1"/>
</dbReference>
<dbReference type="Proteomes" id="UP001499930">
    <property type="component" value="Unassembled WGS sequence"/>
</dbReference>
<keyword evidence="2" id="KW-1185">Reference proteome</keyword>
<sequence length="211" mass="22882">MNTVLKSSARMGLLAAGIAAATYPLLLRRRCLTWGATHDEAGSVLPGDELLPGPCLVATRAVTVDAPPGAIWPWLVQMGSGRGGAYTYDWIENLFGLDMHSADEILPQFQGLKAGDVLPLGATGPRMRAQVVEAQQALVFQSEDGNWVWAFILRPEGETTRLISRNRIAAPDAGPLGRLVTLLIMEPDSLIMERKMLLGIKERAERLARIG</sequence>
<name>A0ABN3XSM8_9ACTN</name>
<accession>A0ABN3XSM8</accession>
<gene>
    <name evidence="1" type="ORF">GCM10017559_03680</name>
</gene>
<reference evidence="1 2" key="1">
    <citation type="journal article" date="2019" name="Int. J. Syst. Evol. Microbiol.">
        <title>The Global Catalogue of Microorganisms (GCM) 10K type strain sequencing project: providing services to taxonomists for standard genome sequencing and annotation.</title>
        <authorList>
            <consortium name="The Broad Institute Genomics Platform"/>
            <consortium name="The Broad Institute Genome Sequencing Center for Infectious Disease"/>
            <person name="Wu L."/>
            <person name="Ma J."/>
        </authorList>
    </citation>
    <scope>NUCLEOTIDE SEQUENCE [LARGE SCALE GENOMIC DNA]</scope>
    <source>
        <strain evidence="1 2">JCM 3106</strain>
    </source>
</reference>
<dbReference type="EMBL" id="BAAAWD010000002">
    <property type="protein sequence ID" value="GAA2987200.1"/>
    <property type="molecule type" value="Genomic_DNA"/>
</dbReference>
<evidence type="ECO:0000313" key="2">
    <source>
        <dbReference type="Proteomes" id="UP001499930"/>
    </source>
</evidence>
<organism evidence="1 2">
    <name type="scientific">Streptosporangium longisporum</name>
    <dbReference type="NCBI Taxonomy" id="46187"/>
    <lineage>
        <taxon>Bacteria</taxon>
        <taxon>Bacillati</taxon>
        <taxon>Actinomycetota</taxon>
        <taxon>Actinomycetes</taxon>
        <taxon>Streptosporangiales</taxon>
        <taxon>Streptosporangiaceae</taxon>
        <taxon>Streptosporangium</taxon>
    </lineage>
</organism>
<protein>
    <recommendedName>
        <fullName evidence="3">SRPBCC family protein</fullName>
    </recommendedName>
</protein>
<evidence type="ECO:0008006" key="3">
    <source>
        <dbReference type="Google" id="ProtNLM"/>
    </source>
</evidence>
<comment type="caution">
    <text evidence="1">The sequence shown here is derived from an EMBL/GenBank/DDBJ whole genome shotgun (WGS) entry which is preliminary data.</text>
</comment>